<dbReference type="PRINTS" id="PR00024">
    <property type="entry name" value="HOMEOBOX"/>
</dbReference>
<gene>
    <name evidence="10" type="primary">LOC113208543</name>
</gene>
<keyword evidence="4 5" id="KW-0539">Nucleus</keyword>
<dbReference type="GO" id="GO:0005634">
    <property type="term" value="C:nucleus"/>
    <property type="evidence" value="ECO:0007669"/>
    <property type="project" value="UniProtKB-SubCell"/>
</dbReference>
<comment type="subcellular location">
    <subcellularLocation>
        <location evidence="1 5 6">Nucleus</location>
    </subcellularLocation>
</comment>
<feature type="domain" description="Homeobox" evidence="8">
    <location>
        <begin position="367"/>
        <end position="427"/>
    </location>
</feature>
<keyword evidence="2 5" id="KW-0238">DNA-binding</keyword>
<dbReference type="SMART" id="SM00389">
    <property type="entry name" value="HOX"/>
    <property type="match status" value="1"/>
</dbReference>
<dbReference type="InterPro" id="IPR050848">
    <property type="entry name" value="Homeobox_TF"/>
</dbReference>
<dbReference type="GeneID" id="113208543"/>
<dbReference type="PROSITE" id="PS50071">
    <property type="entry name" value="HOMEOBOX_2"/>
    <property type="match status" value="1"/>
</dbReference>
<evidence type="ECO:0000256" key="2">
    <source>
        <dbReference type="ARBA" id="ARBA00023125"/>
    </source>
</evidence>
<evidence type="ECO:0000256" key="5">
    <source>
        <dbReference type="PROSITE-ProRule" id="PRU00108"/>
    </source>
</evidence>
<dbReference type="GO" id="GO:0003677">
    <property type="term" value="F:DNA binding"/>
    <property type="evidence" value="ECO:0007669"/>
    <property type="project" value="UniProtKB-UniRule"/>
</dbReference>
<keyword evidence="3 5" id="KW-0371">Homeobox</keyword>
<name>A0A9C6XUJ9_FRAOC</name>
<feature type="compositionally biased region" description="Low complexity" evidence="7">
    <location>
        <begin position="506"/>
        <end position="522"/>
    </location>
</feature>
<evidence type="ECO:0000313" key="9">
    <source>
        <dbReference type="Proteomes" id="UP000504606"/>
    </source>
</evidence>
<dbReference type="Proteomes" id="UP000504606">
    <property type="component" value="Unplaced"/>
</dbReference>
<evidence type="ECO:0000256" key="6">
    <source>
        <dbReference type="RuleBase" id="RU000682"/>
    </source>
</evidence>
<accession>A0A9C6XUJ9</accession>
<dbReference type="SUPFAM" id="SSF46689">
    <property type="entry name" value="Homeodomain-like"/>
    <property type="match status" value="1"/>
</dbReference>
<feature type="DNA-binding region" description="Homeobox" evidence="5">
    <location>
        <begin position="369"/>
        <end position="428"/>
    </location>
</feature>
<evidence type="ECO:0000256" key="1">
    <source>
        <dbReference type="ARBA" id="ARBA00004123"/>
    </source>
</evidence>
<dbReference type="AlphaFoldDB" id="A0A9C6XUJ9"/>
<feature type="compositionally biased region" description="Polar residues" evidence="7">
    <location>
        <begin position="106"/>
        <end position="118"/>
    </location>
</feature>
<feature type="compositionally biased region" description="Acidic residues" evidence="7">
    <location>
        <begin position="39"/>
        <end position="49"/>
    </location>
</feature>
<dbReference type="InterPro" id="IPR020479">
    <property type="entry name" value="HD_metazoa"/>
</dbReference>
<protein>
    <submittedName>
        <fullName evidence="10">Motor neuron and pancreas homeobox protein 1-like</fullName>
    </submittedName>
</protein>
<dbReference type="Pfam" id="PF00046">
    <property type="entry name" value="Homeodomain"/>
    <property type="match status" value="1"/>
</dbReference>
<feature type="region of interest" description="Disordered" evidence="7">
    <location>
        <begin position="506"/>
        <end position="539"/>
    </location>
</feature>
<dbReference type="PANTHER" id="PTHR24333:SF9">
    <property type="entry name" value="HOMEOBOX DOMAIN-CONTAINING PROTEIN"/>
    <property type="match status" value="1"/>
</dbReference>
<feature type="region of interest" description="Disordered" evidence="7">
    <location>
        <begin position="433"/>
        <end position="476"/>
    </location>
</feature>
<sequence length="539" mass="56037">MIASLPASGRLLHDEGVHDLGDDVHVHELRPTPTPSPAGEDDVDVDVEPGDGKIGGRTSPRAASGGSLLQVSSTTREHGGHRVHGVHGSTRRDARDRRRARRSPTAVISSTSTRNHFSIESILGRRMRTPSPSSGASEESGTEVVMDSEDDATSTSRSTPRPRTPNGSASSPPLSADRLGDHRVDLWRVFRVGEDGDGGATRPAADPVHDLSGALIRMQHLHGLHGLHGLSALADLSGLGLSAGLPMGLSLPGLGGLGLLGPTRTPPSPEHRGQGSAPPPAPARGAAPSPGGPRAGSPPPPPTRPARPAASHPAVLPALPLPAPFHYPASLLYGGWLAGGLGAAKGPPPLFGIQAPKPAGRRSRKPGLDRKPRQAYSARQLERLETEFKVDKYLSVSKRMELSKALSLTEVQIKTWFQNRRTKWKKQMTTRYKLGAPAPAPPPHQHPVSRLFPGPPPPPPAAAGGPPPGTHASYFPPLPPPPLHHISAATYYSSVAAVMAAGGYAAAHGVAGDAPADTAADAEQPGDEEASSSTDVVSV</sequence>
<dbReference type="RefSeq" id="XP_052131382.1">
    <property type="nucleotide sequence ID" value="XM_052275422.1"/>
</dbReference>
<feature type="compositionally biased region" description="Pro residues" evidence="7">
    <location>
        <begin position="453"/>
        <end position="469"/>
    </location>
</feature>
<evidence type="ECO:0000259" key="8">
    <source>
        <dbReference type="PROSITE" id="PS50071"/>
    </source>
</evidence>
<keyword evidence="9" id="KW-1185">Reference proteome</keyword>
<dbReference type="Gene3D" id="1.10.10.60">
    <property type="entry name" value="Homeodomain-like"/>
    <property type="match status" value="1"/>
</dbReference>
<feature type="region of interest" description="Disordered" evidence="7">
    <location>
        <begin position="26"/>
        <end position="180"/>
    </location>
</feature>
<evidence type="ECO:0000256" key="7">
    <source>
        <dbReference type="SAM" id="MobiDB-lite"/>
    </source>
</evidence>
<reference evidence="10" key="1">
    <citation type="submission" date="2025-08" db="UniProtKB">
        <authorList>
            <consortium name="RefSeq"/>
        </authorList>
    </citation>
    <scope>IDENTIFICATION</scope>
    <source>
        <tissue evidence="10">Whole organism</tissue>
    </source>
</reference>
<feature type="region of interest" description="Disordered" evidence="7">
    <location>
        <begin position="349"/>
        <end position="375"/>
    </location>
</feature>
<feature type="compositionally biased region" description="Pro residues" evidence="7">
    <location>
        <begin position="296"/>
        <end position="305"/>
    </location>
</feature>
<organism evidence="9 10">
    <name type="scientific">Frankliniella occidentalis</name>
    <name type="common">Western flower thrips</name>
    <name type="synonym">Euthrips occidentalis</name>
    <dbReference type="NCBI Taxonomy" id="133901"/>
    <lineage>
        <taxon>Eukaryota</taxon>
        <taxon>Metazoa</taxon>
        <taxon>Ecdysozoa</taxon>
        <taxon>Arthropoda</taxon>
        <taxon>Hexapoda</taxon>
        <taxon>Insecta</taxon>
        <taxon>Pterygota</taxon>
        <taxon>Neoptera</taxon>
        <taxon>Paraneoptera</taxon>
        <taxon>Thysanoptera</taxon>
        <taxon>Terebrantia</taxon>
        <taxon>Thripoidea</taxon>
        <taxon>Thripidae</taxon>
        <taxon>Frankliniella</taxon>
    </lineage>
</organism>
<feature type="region of interest" description="Disordered" evidence="7">
    <location>
        <begin position="258"/>
        <end position="311"/>
    </location>
</feature>
<dbReference type="InterPro" id="IPR009057">
    <property type="entry name" value="Homeodomain-like_sf"/>
</dbReference>
<evidence type="ECO:0000256" key="4">
    <source>
        <dbReference type="ARBA" id="ARBA00023242"/>
    </source>
</evidence>
<dbReference type="GO" id="GO:0000981">
    <property type="term" value="F:DNA-binding transcription factor activity, RNA polymerase II-specific"/>
    <property type="evidence" value="ECO:0007669"/>
    <property type="project" value="InterPro"/>
</dbReference>
<evidence type="ECO:0000313" key="10">
    <source>
        <dbReference type="RefSeq" id="XP_052131382.1"/>
    </source>
</evidence>
<feature type="compositionally biased region" description="Low complexity" evidence="7">
    <location>
        <begin position="153"/>
        <end position="165"/>
    </location>
</feature>
<proteinExistence type="predicted"/>
<dbReference type="KEGG" id="foc:113208543"/>
<feature type="compositionally biased region" description="Low complexity" evidence="7">
    <location>
        <begin position="129"/>
        <end position="139"/>
    </location>
</feature>
<dbReference type="PROSITE" id="PS00027">
    <property type="entry name" value="HOMEOBOX_1"/>
    <property type="match status" value="1"/>
</dbReference>
<dbReference type="InterPro" id="IPR017970">
    <property type="entry name" value="Homeobox_CS"/>
</dbReference>
<dbReference type="InterPro" id="IPR001356">
    <property type="entry name" value="HD"/>
</dbReference>
<dbReference type="OrthoDB" id="6159439at2759"/>
<evidence type="ECO:0000256" key="3">
    <source>
        <dbReference type="ARBA" id="ARBA00023155"/>
    </source>
</evidence>
<dbReference type="CDD" id="cd00086">
    <property type="entry name" value="homeodomain"/>
    <property type="match status" value="1"/>
</dbReference>
<dbReference type="PANTHER" id="PTHR24333">
    <property type="entry name" value="HOMEO BOX HB9 LIKE A-RELATED"/>
    <property type="match status" value="1"/>
</dbReference>